<keyword evidence="3" id="KW-1185">Reference proteome</keyword>
<name>A0A1V6UZS2_9EURO</name>
<dbReference type="Proteomes" id="UP000191500">
    <property type="component" value="Unassembled WGS sequence"/>
</dbReference>
<dbReference type="EMBL" id="MDDG01000003">
    <property type="protein sequence ID" value="OQE43739.1"/>
    <property type="molecule type" value="Genomic_DNA"/>
</dbReference>
<comment type="caution">
    <text evidence="2">The sequence shown here is derived from an EMBL/GenBank/DDBJ whole genome shotgun (WGS) entry which is preliminary data.</text>
</comment>
<feature type="compositionally biased region" description="Basic residues" evidence="1">
    <location>
        <begin position="88"/>
        <end position="106"/>
    </location>
</feature>
<evidence type="ECO:0000313" key="2">
    <source>
        <dbReference type="EMBL" id="OQE43739.1"/>
    </source>
</evidence>
<evidence type="ECO:0000313" key="3">
    <source>
        <dbReference type="Proteomes" id="UP000191500"/>
    </source>
</evidence>
<dbReference type="AlphaFoldDB" id="A0A1V6UZS2"/>
<accession>A0A1V6UZS2</accession>
<protein>
    <submittedName>
        <fullName evidence="2">Uncharacterized protein</fullName>
    </submittedName>
</protein>
<organism evidence="2 3">
    <name type="scientific">Penicillium coprophilum</name>
    <dbReference type="NCBI Taxonomy" id="36646"/>
    <lineage>
        <taxon>Eukaryota</taxon>
        <taxon>Fungi</taxon>
        <taxon>Dikarya</taxon>
        <taxon>Ascomycota</taxon>
        <taxon>Pezizomycotina</taxon>
        <taxon>Eurotiomycetes</taxon>
        <taxon>Eurotiomycetidae</taxon>
        <taxon>Eurotiales</taxon>
        <taxon>Aspergillaceae</taxon>
        <taxon>Penicillium</taxon>
    </lineage>
</organism>
<reference evidence="3" key="1">
    <citation type="journal article" date="2017" name="Nat. Microbiol.">
        <title>Global analysis of biosynthetic gene clusters reveals vast potential of secondary metabolite production in Penicillium species.</title>
        <authorList>
            <person name="Nielsen J.C."/>
            <person name="Grijseels S."/>
            <person name="Prigent S."/>
            <person name="Ji B."/>
            <person name="Dainat J."/>
            <person name="Nielsen K.F."/>
            <person name="Frisvad J.C."/>
            <person name="Workman M."/>
            <person name="Nielsen J."/>
        </authorList>
    </citation>
    <scope>NUCLEOTIDE SEQUENCE [LARGE SCALE GENOMIC DNA]</scope>
    <source>
        <strain evidence="3">IBT 31321</strain>
    </source>
</reference>
<feature type="compositionally biased region" description="Basic residues" evidence="1">
    <location>
        <begin position="41"/>
        <end position="51"/>
    </location>
</feature>
<gene>
    <name evidence="2" type="ORF">PENCOP_c003G06985</name>
</gene>
<feature type="region of interest" description="Disordered" evidence="1">
    <location>
        <begin position="1"/>
        <end position="113"/>
    </location>
</feature>
<proteinExistence type="predicted"/>
<sequence length="176" mass="19612">MEKGNEADNANEDTVMADEMSTTEDSAKDLPLEQQQQQQQQKKKKRRRRNRSQASIDRRNERVRLRSMGFPLPPPPPQQRRDPALPPKLKRNQRHPGGKRAQKAKKAAYEAAMRAAKQAEEGLAAASTSPTDTLPVTLGKSIVPEAKDEDLEANDAEIDLGPTIIMTLVHRDKTSG</sequence>
<evidence type="ECO:0000256" key="1">
    <source>
        <dbReference type="SAM" id="MobiDB-lite"/>
    </source>
</evidence>